<evidence type="ECO:0000313" key="3">
    <source>
        <dbReference type="EMBL" id="MVQ51310.1"/>
    </source>
</evidence>
<dbReference type="InterPro" id="IPR000551">
    <property type="entry name" value="MerR-type_HTH_dom"/>
</dbReference>
<reference evidence="3 4" key="1">
    <citation type="submission" date="2019-12" db="EMBL/GenBank/DDBJ databases">
        <authorList>
            <person name="Huq M.A."/>
        </authorList>
    </citation>
    <scope>NUCLEOTIDE SEQUENCE [LARGE SCALE GENOMIC DNA]</scope>
    <source>
        <strain evidence="3 4">MAH-18</strain>
    </source>
</reference>
<dbReference type="AlphaFoldDB" id="A0A6L6XVS4"/>
<dbReference type="Pfam" id="PF13411">
    <property type="entry name" value="MerR_1"/>
    <property type="match status" value="1"/>
</dbReference>
<proteinExistence type="predicted"/>
<keyword evidence="4" id="KW-1185">Reference proteome</keyword>
<sequence>MERHRPRPRPRPDRRTARRSRDRRGRRPSGARRRQRPHDHRRASRDRPPVAGDRPFPQRTRPPHRMEARAIHVPNRGGSVISNVSRIGQPLPPREDRGWVTTSELIDETSVTYRQVDYWLRTGLLATLEDIHPGTGWTRRLPADQIPRARAIHQLLHAGVSLQVIRQIIDDFVTTGRATSEGITFVLEQTGDPAA</sequence>
<dbReference type="SMART" id="SM00422">
    <property type="entry name" value="HTH_MERR"/>
    <property type="match status" value="1"/>
</dbReference>
<protein>
    <submittedName>
        <fullName evidence="3">MerR family transcriptional regulator</fullName>
    </submittedName>
</protein>
<gene>
    <name evidence="3" type="ORF">GON03_19185</name>
</gene>
<accession>A0A6L6XVS4</accession>
<dbReference type="GO" id="GO:0006355">
    <property type="term" value="P:regulation of DNA-templated transcription"/>
    <property type="evidence" value="ECO:0007669"/>
    <property type="project" value="InterPro"/>
</dbReference>
<dbReference type="EMBL" id="WSEK01000005">
    <property type="protein sequence ID" value="MVQ51310.1"/>
    <property type="molecule type" value="Genomic_DNA"/>
</dbReference>
<dbReference type="Proteomes" id="UP000473525">
    <property type="component" value="Unassembled WGS sequence"/>
</dbReference>
<evidence type="ECO:0000313" key="4">
    <source>
        <dbReference type="Proteomes" id="UP000473525"/>
    </source>
</evidence>
<feature type="domain" description="HTH merR-type" evidence="2">
    <location>
        <begin position="100"/>
        <end position="172"/>
    </location>
</feature>
<feature type="region of interest" description="Disordered" evidence="1">
    <location>
        <begin position="1"/>
        <end position="70"/>
    </location>
</feature>
<dbReference type="SUPFAM" id="SSF46955">
    <property type="entry name" value="Putative DNA-binding domain"/>
    <property type="match status" value="1"/>
</dbReference>
<dbReference type="Gene3D" id="1.10.1660.10">
    <property type="match status" value="1"/>
</dbReference>
<organism evidence="3 4">
    <name type="scientific">Nocardioides agri</name>
    <dbReference type="NCBI Taxonomy" id="2682843"/>
    <lineage>
        <taxon>Bacteria</taxon>
        <taxon>Bacillati</taxon>
        <taxon>Actinomycetota</taxon>
        <taxon>Actinomycetes</taxon>
        <taxon>Propionibacteriales</taxon>
        <taxon>Nocardioidaceae</taxon>
        <taxon>Nocardioides</taxon>
    </lineage>
</organism>
<comment type="caution">
    <text evidence="3">The sequence shown here is derived from an EMBL/GenBank/DDBJ whole genome shotgun (WGS) entry which is preliminary data.</text>
</comment>
<evidence type="ECO:0000256" key="1">
    <source>
        <dbReference type="SAM" id="MobiDB-lite"/>
    </source>
</evidence>
<feature type="compositionally biased region" description="Basic residues" evidence="1">
    <location>
        <begin position="16"/>
        <end position="44"/>
    </location>
</feature>
<dbReference type="InterPro" id="IPR009061">
    <property type="entry name" value="DNA-bd_dom_put_sf"/>
</dbReference>
<name>A0A6L6XVS4_9ACTN</name>
<dbReference type="GO" id="GO:0003677">
    <property type="term" value="F:DNA binding"/>
    <property type="evidence" value="ECO:0007669"/>
    <property type="project" value="InterPro"/>
</dbReference>
<evidence type="ECO:0000259" key="2">
    <source>
        <dbReference type="SMART" id="SM00422"/>
    </source>
</evidence>